<dbReference type="EMBL" id="CP130318">
    <property type="protein sequence ID" value="WNQ09777.1"/>
    <property type="molecule type" value="Genomic_DNA"/>
</dbReference>
<dbReference type="GO" id="GO:0018773">
    <property type="term" value="F:acetylpyruvate hydrolase activity"/>
    <property type="evidence" value="ECO:0007669"/>
    <property type="project" value="TreeGrafter"/>
</dbReference>
<evidence type="ECO:0000259" key="3">
    <source>
        <dbReference type="Pfam" id="PF01557"/>
    </source>
</evidence>
<evidence type="ECO:0000313" key="4">
    <source>
        <dbReference type="EMBL" id="WNQ09777.1"/>
    </source>
</evidence>
<evidence type="ECO:0000256" key="1">
    <source>
        <dbReference type="ARBA" id="ARBA00010211"/>
    </source>
</evidence>
<accession>A0AA96RDF8</accession>
<dbReference type="RefSeq" id="WP_315603551.1">
    <property type="nucleotide sequence ID" value="NZ_CP130318.1"/>
</dbReference>
<dbReference type="GO" id="GO:0046872">
    <property type="term" value="F:metal ion binding"/>
    <property type="evidence" value="ECO:0007669"/>
    <property type="project" value="UniProtKB-KW"/>
</dbReference>
<proteinExistence type="inferred from homology"/>
<reference evidence="4 5" key="1">
    <citation type="submission" date="2022-02" db="EMBL/GenBank/DDBJ databases">
        <title>Paenibacillus sp. MBLB1776 Whole Genome Shotgun Sequencing.</title>
        <authorList>
            <person name="Hwang C.Y."/>
            <person name="Cho E.-S."/>
            <person name="Seo M.-J."/>
        </authorList>
    </citation>
    <scope>NUCLEOTIDE SEQUENCE [LARGE SCALE GENOMIC DNA]</scope>
    <source>
        <strain evidence="4 5">MBLB1776</strain>
    </source>
</reference>
<dbReference type="PANTHER" id="PTHR11820:SF7">
    <property type="entry name" value="ACYLPYRUVASE FAHD1, MITOCHONDRIAL"/>
    <property type="match status" value="1"/>
</dbReference>
<sequence>MTTPIRNVYCVGRNYRLHAAELGNAVPDQPMLFMKPTHSVVLADGGSVPLPGDRGQVHYETELVLRIGRDYEPGLTVDELVDSIAIGIDFTLRDVQDGLKKKGHPWLAAKGFRNSAPVGAFRPFPGIAEAARSEFSLRRNGTEVQRGNLNDMIFSPQTIVDFVAAHFGLGEGDVIFTGTPEGVGAAADGDRFELYWAEEAAGNFTVRLEQA</sequence>
<evidence type="ECO:0000313" key="5">
    <source>
        <dbReference type="Proteomes" id="UP001305702"/>
    </source>
</evidence>
<dbReference type="PANTHER" id="PTHR11820">
    <property type="entry name" value="ACYLPYRUVASE"/>
    <property type="match status" value="1"/>
</dbReference>
<dbReference type="AlphaFoldDB" id="A0AA96RDF8"/>
<name>A0AA96RDF8_9BACL</name>
<dbReference type="Proteomes" id="UP001305702">
    <property type="component" value="Chromosome"/>
</dbReference>
<comment type="similarity">
    <text evidence="1">Belongs to the FAH family.</text>
</comment>
<feature type="domain" description="Fumarylacetoacetase-like C-terminal" evidence="3">
    <location>
        <begin position="8"/>
        <end position="195"/>
    </location>
</feature>
<keyword evidence="4" id="KW-0378">Hydrolase</keyword>
<evidence type="ECO:0000256" key="2">
    <source>
        <dbReference type="ARBA" id="ARBA00022723"/>
    </source>
</evidence>
<dbReference type="InterPro" id="IPR036663">
    <property type="entry name" value="Fumarylacetoacetase_C_sf"/>
</dbReference>
<gene>
    <name evidence="4" type="ORF">MJA45_19410</name>
</gene>
<keyword evidence="2" id="KW-0479">Metal-binding</keyword>
<dbReference type="Gene3D" id="3.90.850.10">
    <property type="entry name" value="Fumarylacetoacetase-like, C-terminal domain"/>
    <property type="match status" value="1"/>
</dbReference>
<dbReference type="InterPro" id="IPR011234">
    <property type="entry name" value="Fumarylacetoacetase-like_C"/>
</dbReference>
<keyword evidence="5" id="KW-1185">Reference proteome</keyword>
<dbReference type="Pfam" id="PF01557">
    <property type="entry name" value="FAA_hydrolase"/>
    <property type="match status" value="1"/>
</dbReference>
<organism evidence="4 5">
    <name type="scientific">Paenibacillus aurantius</name>
    <dbReference type="NCBI Taxonomy" id="2918900"/>
    <lineage>
        <taxon>Bacteria</taxon>
        <taxon>Bacillati</taxon>
        <taxon>Bacillota</taxon>
        <taxon>Bacilli</taxon>
        <taxon>Bacillales</taxon>
        <taxon>Paenibacillaceae</taxon>
        <taxon>Paenibacillus</taxon>
    </lineage>
</organism>
<dbReference type="KEGG" id="paun:MJA45_19410"/>
<protein>
    <submittedName>
        <fullName evidence="4">Fumarylacetoacetate hydrolase family protein</fullName>
    </submittedName>
</protein>
<dbReference type="SUPFAM" id="SSF56529">
    <property type="entry name" value="FAH"/>
    <property type="match status" value="1"/>
</dbReference>